<dbReference type="SUPFAM" id="SSF54909">
    <property type="entry name" value="Dimeric alpha+beta barrel"/>
    <property type="match status" value="1"/>
</dbReference>
<keyword evidence="1" id="KW-0732">Signal</keyword>
<name>A0A504JE03_9FLAO</name>
<evidence type="ECO:0000313" key="3">
    <source>
        <dbReference type="EMBL" id="TPN89057.1"/>
    </source>
</evidence>
<evidence type="ECO:0000256" key="1">
    <source>
        <dbReference type="SAM" id="SignalP"/>
    </source>
</evidence>
<evidence type="ECO:0000313" key="4">
    <source>
        <dbReference type="Proteomes" id="UP000315540"/>
    </source>
</evidence>
<dbReference type="AlphaFoldDB" id="A0A504JE03"/>
<dbReference type="PROSITE" id="PS51502">
    <property type="entry name" value="S_R_A_B_BARREL"/>
    <property type="match status" value="1"/>
</dbReference>
<protein>
    <submittedName>
        <fullName evidence="3">Dabb family protein</fullName>
    </submittedName>
</protein>
<dbReference type="SMART" id="SM00886">
    <property type="entry name" value="Dabb"/>
    <property type="match status" value="1"/>
</dbReference>
<keyword evidence="4" id="KW-1185">Reference proteome</keyword>
<accession>A0A504JE03</accession>
<dbReference type="InterPro" id="IPR013097">
    <property type="entry name" value="Dabb"/>
</dbReference>
<comment type="caution">
    <text evidence="3">The sequence shown here is derived from an EMBL/GenBank/DDBJ whole genome shotgun (WGS) entry which is preliminary data.</text>
</comment>
<dbReference type="Gene3D" id="3.30.70.100">
    <property type="match status" value="1"/>
</dbReference>
<evidence type="ECO:0000259" key="2">
    <source>
        <dbReference type="PROSITE" id="PS51502"/>
    </source>
</evidence>
<feature type="domain" description="Stress-response A/B barrel" evidence="2">
    <location>
        <begin position="31"/>
        <end position="128"/>
    </location>
</feature>
<dbReference type="Proteomes" id="UP000315540">
    <property type="component" value="Unassembled WGS sequence"/>
</dbReference>
<dbReference type="EMBL" id="VFWZ01000001">
    <property type="protein sequence ID" value="TPN89057.1"/>
    <property type="molecule type" value="Genomic_DNA"/>
</dbReference>
<dbReference type="Pfam" id="PF07876">
    <property type="entry name" value="Dabb"/>
    <property type="match status" value="1"/>
</dbReference>
<organism evidence="3 4">
    <name type="scientific">Aquimarina algicola</name>
    <dbReference type="NCBI Taxonomy" id="2589995"/>
    <lineage>
        <taxon>Bacteria</taxon>
        <taxon>Pseudomonadati</taxon>
        <taxon>Bacteroidota</taxon>
        <taxon>Flavobacteriia</taxon>
        <taxon>Flavobacteriales</taxon>
        <taxon>Flavobacteriaceae</taxon>
        <taxon>Aquimarina</taxon>
    </lineage>
</organism>
<dbReference type="RefSeq" id="WP_140589255.1">
    <property type="nucleotide sequence ID" value="NZ_VFWZ01000001.1"/>
</dbReference>
<sequence length="132" mass="15157">MKYSVFIIACLISISSFAQAIEDTKEIKGNLVHNVFFWLKNPDNQTERKAFEKGVKDLLSQCKFITSSHIGSTANTAKRDVVDASFTYCVVITFDSKEAHDNYQVDPLHKKFIKENEMLWSKVLVYDSQKLK</sequence>
<reference evidence="3 4" key="1">
    <citation type="submission" date="2019-06" db="EMBL/GenBank/DDBJ databases">
        <authorList>
            <person name="Meng X."/>
        </authorList>
    </citation>
    <scope>NUCLEOTIDE SEQUENCE [LARGE SCALE GENOMIC DNA]</scope>
    <source>
        <strain evidence="3 4">M625</strain>
    </source>
</reference>
<dbReference type="OrthoDB" id="7189263at2"/>
<gene>
    <name evidence="3" type="ORF">FHK87_02225</name>
</gene>
<proteinExistence type="predicted"/>
<dbReference type="InterPro" id="IPR011008">
    <property type="entry name" value="Dimeric_a/b-barrel"/>
</dbReference>
<feature type="signal peptide" evidence="1">
    <location>
        <begin position="1"/>
        <end position="20"/>
    </location>
</feature>
<feature type="chain" id="PRO_5021212619" evidence="1">
    <location>
        <begin position="21"/>
        <end position="132"/>
    </location>
</feature>